<proteinExistence type="predicted"/>
<comment type="caution">
    <text evidence="2">The sequence shown here is derived from an EMBL/GenBank/DDBJ whole genome shotgun (WGS) entry which is preliminary data.</text>
</comment>
<dbReference type="Proteomes" id="UP000217199">
    <property type="component" value="Unassembled WGS sequence"/>
</dbReference>
<feature type="region of interest" description="Disordered" evidence="1">
    <location>
        <begin position="1"/>
        <end position="40"/>
    </location>
</feature>
<evidence type="ECO:0000313" key="3">
    <source>
        <dbReference type="Proteomes" id="UP000217199"/>
    </source>
</evidence>
<protein>
    <submittedName>
        <fullName evidence="2">Uncharacterized protein</fullName>
    </submittedName>
</protein>
<dbReference type="InParanoid" id="A0A286UGX5"/>
<dbReference type="OrthoDB" id="1734943at2759"/>
<feature type="compositionally biased region" description="Low complexity" evidence="1">
    <location>
        <begin position="7"/>
        <end position="21"/>
    </location>
</feature>
<evidence type="ECO:0000313" key="2">
    <source>
        <dbReference type="EMBL" id="PAV18837.1"/>
    </source>
</evidence>
<name>A0A286UGX5_9AGAM</name>
<dbReference type="AlphaFoldDB" id="A0A286UGX5"/>
<organism evidence="2 3">
    <name type="scientific">Pyrrhoderma noxium</name>
    <dbReference type="NCBI Taxonomy" id="2282107"/>
    <lineage>
        <taxon>Eukaryota</taxon>
        <taxon>Fungi</taxon>
        <taxon>Dikarya</taxon>
        <taxon>Basidiomycota</taxon>
        <taxon>Agaricomycotina</taxon>
        <taxon>Agaricomycetes</taxon>
        <taxon>Hymenochaetales</taxon>
        <taxon>Hymenochaetaceae</taxon>
        <taxon>Pyrrhoderma</taxon>
    </lineage>
</organism>
<dbReference type="STRING" id="2282107.A0A286UGX5"/>
<accession>A0A286UGX5</accession>
<feature type="region of interest" description="Disordered" evidence="1">
    <location>
        <begin position="322"/>
        <end position="375"/>
    </location>
</feature>
<reference evidence="2 3" key="1">
    <citation type="journal article" date="2017" name="Mol. Ecol.">
        <title>Comparative and population genomic landscape of Phellinus noxius: A hypervariable fungus causing root rot in trees.</title>
        <authorList>
            <person name="Chung C.L."/>
            <person name="Lee T.J."/>
            <person name="Akiba M."/>
            <person name="Lee H.H."/>
            <person name="Kuo T.H."/>
            <person name="Liu D."/>
            <person name="Ke H.M."/>
            <person name="Yokoi T."/>
            <person name="Roa M.B."/>
            <person name="Lu M.J."/>
            <person name="Chang Y.Y."/>
            <person name="Ann P.J."/>
            <person name="Tsai J.N."/>
            <person name="Chen C.Y."/>
            <person name="Tzean S.S."/>
            <person name="Ota Y."/>
            <person name="Hattori T."/>
            <person name="Sahashi N."/>
            <person name="Liou R.F."/>
            <person name="Kikuchi T."/>
            <person name="Tsai I.J."/>
        </authorList>
    </citation>
    <scope>NUCLEOTIDE SEQUENCE [LARGE SCALE GENOMIC DNA]</scope>
    <source>
        <strain evidence="2 3">FFPRI411160</strain>
    </source>
</reference>
<evidence type="ECO:0000256" key="1">
    <source>
        <dbReference type="SAM" id="MobiDB-lite"/>
    </source>
</evidence>
<gene>
    <name evidence="2" type="ORF">PNOK_0568000</name>
</gene>
<dbReference type="EMBL" id="NBII01000005">
    <property type="protein sequence ID" value="PAV18837.1"/>
    <property type="molecule type" value="Genomic_DNA"/>
</dbReference>
<sequence length="527" mass="56780">MHALKTPAFLRPASRPSSPLPTQNSKVDQDMSIDPRPSRPLTKLALTHFTRKPSPAPVRSVTPTPLVQDGSYLESLGLKLSEAVSKALVPTSALAGPDVLNGKRPIPPERGRAIGELITSELRASQGNIHLQRAIIRLLHKPLTVLNTNLSTQLLPLLSSPAFLNPAAPTAQAPNLNPTQSHALAIAEFAAELLDCFDGLDSSITSDHRGDGLKGFREALVSIIGRVVNPLINGIKNDLVPLIRGLESVTSVSYSITSYRQNGGTKSSVHQHPSITSLQTLMPIYAKALRRYTSPKSMQSQLATFLISVVWAAVVALSHRPSMPRSRSNSASAASATSQTFRKRLGSTTPPTTPPPSRFTMKLPGSRPPSPTYHSIPNTAADARVVYDLLSLLPKPVATNAATRVAREAVDEAFEALAALNALLGAVDNGVEIREDLDLDLLTEGLPVLIALPILLRWSGHGEPQVIPAMLGLEEREYREGCLSGFGRADECEDMVAQRMADILKNETTEDVKTKMVVKYLEGSVER</sequence>
<feature type="compositionally biased region" description="Low complexity" evidence="1">
    <location>
        <begin position="322"/>
        <end position="338"/>
    </location>
</feature>
<keyword evidence="3" id="KW-1185">Reference proteome</keyword>